<feature type="transmembrane region" description="Helical" evidence="8">
    <location>
        <begin position="39"/>
        <end position="60"/>
    </location>
</feature>
<feature type="transmembrane region" description="Helical" evidence="8">
    <location>
        <begin position="72"/>
        <end position="88"/>
    </location>
</feature>
<evidence type="ECO:0000256" key="1">
    <source>
        <dbReference type="ARBA" id="ARBA00004651"/>
    </source>
</evidence>
<evidence type="ECO:0000256" key="6">
    <source>
        <dbReference type="ARBA" id="ARBA00023136"/>
    </source>
</evidence>
<gene>
    <name evidence="10" type="ORF">FM110_11180</name>
</gene>
<reference evidence="10 11" key="1">
    <citation type="submission" date="2017-02" db="EMBL/GenBank/DDBJ databases">
        <authorList>
            <person name="Peterson S.W."/>
        </authorList>
    </citation>
    <scope>NUCLEOTIDE SEQUENCE [LARGE SCALE GENOMIC DNA]</scope>
    <source>
        <strain evidence="10 11">CIP104813</strain>
    </source>
</reference>
<feature type="transmembrane region" description="Helical" evidence="8">
    <location>
        <begin position="158"/>
        <end position="175"/>
    </location>
</feature>
<organism evidence="10 11">
    <name type="scientific">Brachybacterium nesterenkovii</name>
    <dbReference type="NCBI Taxonomy" id="47847"/>
    <lineage>
        <taxon>Bacteria</taxon>
        <taxon>Bacillati</taxon>
        <taxon>Actinomycetota</taxon>
        <taxon>Actinomycetes</taxon>
        <taxon>Micrococcales</taxon>
        <taxon>Dermabacteraceae</taxon>
        <taxon>Brachybacterium</taxon>
    </lineage>
</organism>
<dbReference type="EMBL" id="FWFG01000099">
    <property type="protein sequence ID" value="SLM94375.1"/>
    <property type="molecule type" value="Genomic_DNA"/>
</dbReference>
<feature type="transmembrane region" description="Helical" evidence="8">
    <location>
        <begin position="181"/>
        <end position="200"/>
    </location>
</feature>
<dbReference type="AlphaFoldDB" id="A0A1X6X5L0"/>
<dbReference type="PANTHER" id="PTHR30506">
    <property type="entry name" value="INNER MEMBRANE PROTEIN"/>
    <property type="match status" value="1"/>
</dbReference>
<evidence type="ECO:0000256" key="3">
    <source>
        <dbReference type="ARBA" id="ARBA00022475"/>
    </source>
</evidence>
<protein>
    <submittedName>
        <fullName evidence="10">Putative integral membrane protein</fullName>
    </submittedName>
</protein>
<evidence type="ECO:0000256" key="7">
    <source>
        <dbReference type="SAM" id="MobiDB-lite"/>
    </source>
</evidence>
<dbReference type="Pfam" id="PF03458">
    <property type="entry name" value="Gly_transporter"/>
    <property type="match status" value="2"/>
</dbReference>
<evidence type="ECO:0000313" key="11">
    <source>
        <dbReference type="Proteomes" id="UP000195981"/>
    </source>
</evidence>
<feature type="compositionally biased region" description="Acidic residues" evidence="7">
    <location>
        <begin position="258"/>
        <end position="276"/>
    </location>
</feature>
<dbReference type="GO" id="GO:0005886">
    <property type="term" value="C:plasma membrane"/>
    <property type="evidence" value="ECO:0007669"/>
    <property type="project" value="UniProtKB-SubCell"/>
</dbReference>
<dbReference type="PANTHER" id="PTHR30506:SF3">
    <property type="entry name" value="UPF0126 INNER MEMBRANE PROTEIN YADS-RELATED"/>
    <property type="match status" value="1"/>
</dbReference>
<keyword evidence="5 8" id="KW-1133">Transmembrane helix</keyword>
<evidence type="ECO:0000256" key="8">
    <source>
        <dbReference type="SAM" id="Phobius"/>
    </source>
</evidence>
<feature type="domain" description="Glycine transporter" evidence="9">
    <location>
        <begin position="15"/>
        <end position="88"/>
    </location>
</feature>
<keyword evidence="4 8" id="KW-0812">Transmembrane</keyword>
<proteinExistence type="inferred from homology"/>
<comment type="subcellular location">
    <subcellularLocation>
        <location evidence="1">Cell membrane</location>
        <topology evidence="1">Multi-pass membrane protein</topology>
    </subcellularLocation>
</comment>
<feature type="domain" description="Glycine transporter" evidence="9">
    <location>
        <begin position="102"/>
        <end position="174"/>
    </location>
</feature>
<name>A0A1X6X5L0_9MICO</name>
<sequence length="305" mass="31804">MTPDQLLVTNDFLRALDLIGVVVMGITGGALAGRLRFDAVGYAVIGIVSGLGGGILRDLILDHGVPAAFSGPWYLVCALAGAGFSYLVRAQGRTWHRAMTGMDCLALGLWAATGTAKSIDAGLDTLPALLLGVLSAVGGGALRDLLVGRIPGIFGGNPLYATSALVTAIATWLVLLLDLPSWTIIGAVALGSGLAILAVWRSWGLPQHQEWQVTLSASQMKAFVRRVRSSERHRIRTETGAIPVVTGSHAPTEEEIAAEERDDLADDAAGTDDSADDYLQAPEGSGQGVLDPGMGRDSADPAEER</sequence>
<accession>A0A1X6X5L0</accession>
<evidence type="ECO:0000256" key="5">
    <source>
        <dbReference type="ARBA" id="ARBA00022989"/>
    </source>
</evidence>
<keyword evidence="3" id="KW-1003">Cell membrane</keyword>
<dbReference type="RefSeq" id="WP_087104841.1">
    <property type="nucleotide sequence ID" value="NZ_FWFG01000099.1"/>
</dbReference>
<evidence type="ECO:0000256" key="2">
    <source>
        <dbReference type="ARBA" id="ARBA00008193"/>
    </source>
</evidence>
<dbReference type="InterPro" id="IPR005115">
    <property type="entry name" value="Gly_transporter"/>
</dbReference>
<feature type="transmembrane region" description="Helical" evidence="8">
    <location>
        <begin position="12"/>
        <end position="32"/>
    </location>
</feature>
<keyword evidence="6 8" id="KW-0472">Membrane</keyword>
<comment type="similarity">
    <text evidence="2">Belongs to the UPF0126 family.</text>
</comment>
<keyword evidence="11" id="KW-1185">Reference proteome</keyword>
<evidence type="ECO:0000259" key="9">
    <source>
        <dbReference type="Pfam" id="PF03458"/>
    </source>
</evidence>
<feature type="region of interest" description="Disordered" evidence="7">
    <location>
        <begin position="258"/>
        <end position="305"/>
    </location>
</feature>
<dbReference type="OrthoDB" id="9791874at2"/>
<evidence type="ECO:0000256" key="4">
    <source>
        <dbReference type="ARBA" id="ARBA00022692"/>
    </source>
</evidence>
<evidence type="ECO:0000313" key="10">
    <source>
        <dbReference type="EMBL" id="SLM94375.1"/>
    </source>
</evidence>
<dbReference type="Proteomes" id="UP000195981">
    <property type="component" value="Unassembled WGS sequence"/>
</dbReference>